<reference evidence="1 2" key="1">
    <citation type="journal article" date="2011" name="Science">
        <title>The ecoresponsive genome of Daphnia pulex.</title>
        <authorList>
            <person name="Colbourne J.K."/>
            <person name="Pfrender M.E."/>
            <person name="Gilbert D."/>
            <person name="Thomas W.K."/>
            <person name="Tucker A."/>
            <person name="Oakley T.H."/>
            <person name="Tokishita S."/>
            <person name="Aerts A."/>
            <person name="Arnold G.J."/>
            <person name="Basu M.K."/>
            <person name="Bauer D.J."/>
            <person name="Caceres C.E."/>
            <person name="Carmel L."/>
            <person name="Casola C."/>
            <person name="Choi J.H."/>
            <person name="Detter J.C."/>
            <person name="Dong Q."/>
            <person name="Dusheyko S."/>
            <person name="Eads B.D."/>
            <person name="Frohlich T."/>
            <person name="Geiler-Samerotte K.A."/>
            <person name="Gerlach D."/>
            <person name="Hatcher P."/>
            <person name="Jogdeo S."/>
            <person name="Krijgsveld J."/>
            <person name="Kriventseva E.V."/>
            <person name="Kultz D."/>
            <person name="Laforsch C."/>
            <person name="Lindquist E."/>
            <person name="Lopez J."/>
            <person name="Manak J.R."/>
            <person name="Muller J."/>
            <person name="Pangilinan J."/>
            <person name="Patwardhan R.P."/>
            <person name="Pitluck S."/>
            <person name="Pritham E.J."/>
            <person name="Rechtsteiner A."/>
            <person name="Rho M."/>
            <person name="Rogozin I.B."/>
            <person name="Sakarya O."/>
            <person name="Salamov A."/>
            <person name="Schaack S."/>
            <person name="Shapiro H."/>
            <person name="Shiga Y."/>
            <person name="Skalitzky C."/>
            <person name="Smith Z."/>
            <person name="Souvorov A."/>
            <person name="Sung W."/>
            <person name="Tang Z."/>
            <person name="Tsuchiya D."/>
            <person name="Tu H."/>
            <person name="Vos H."/>
            <person name="Wang M."/>
            <person name="Wolf Y.I."/>
            <person name="Yamagata H."/>
            <person name="Yamada T."/>
            <person name="Ye Y."/>
            <person name="Shaw J.R."/>
            <person name="Andrews J."/>
            <person name="Crease T.J."/>
            <person name="Tang H."/>
            <person name="Lucas S.M."/>
            <person name="Robertson H.M."/>
            <person name="Bork P."/>
            <person name="Koonin E.V."/>
            <person name="Zdobnov E.M."/>
            <person name="Grigoriev I.V."/>
            <person name="Lynch M."/>
            <person name="Boore J.L."/>
        </authorList>
    </citation>
    <scope>NUCLEOTIDE SEQUENCE [LARGE SCALE GENOMIC DNA]</scope>
</reference>
<keyword evidence="2" id="KW-1185">Reference proteome</keyword>
<accession>E9G8T7</accession>
<evidence type="ECO:0000313" key="1">
    <source>
        <dbReference type="EMBL" id="EFX84033.1"/>
    </source>
</evidence>
<name>E9G8T7_DAPPU</name>
<protein>
    <submittedName>
        <fullName evidence="1">Uncharacterized protein</fullName>
    </submittedName>
</protein>
<organism evidence="1 2">
    <name type="scientific">Daphnia pulex</name>
    <name type="common">Water flea</name>
    <dbReference type="NCBI Taxonomy" id="6669"/>
    <lineage>
        <taxon>Eukaryota</taxon>
        <taxon>Metazoa</taxon>
        <taxon>Ecdysozoa</taxon>
        <taxon>Arthropoda</taxon>
        <taxon>Crustacea</taxon>
        <taxon>Branchiopoda</taxon>
        <taxon>Diplostraca</taxon>
        <taxon>Cladocera</taxon>
        <taxon>Anomopoda</taxon>
        <taxon>Daphniidae</taxon>
        <taxon>Daphnia</taxon>
    </lineage>
</organism>
<proteinExistence type="predicted"/>
<dbReference type="InParanoid" id="E9G8T7"/>
<dbReference type="HOGENOM" id="CLU_1205824_0_0_1"/>
<gene>
    <name evidence="1" type="ORF">DAPPUDRAFT_239269</name>
</gene>
<dbReference type="EMBL" id="GL732535">
    <property type="protein sequence ID" value="EFX84033.1"/>
    <property type="molecule type" value="Genomic_DNA"/>
</dbReference>
<dbReference type="Proteomes" id="UP000000305">
    <property type="component" value="Unassembled WGS sequence"/>
</dbReference>
<sequence length="230" mass="25920">MSNKTKKLISECNLGCRDSRGLIVNIMSQMRYPIQGSVKPFVLCWNPLQRFIQKRSVHTYLIVMRPAEPLCDGRSTSAVIPKTLRTIASSCLKLFPRREDCSFVECFNGVPFKLGVRCPEESSDLISHHCQVGVFCKVLMFVFAKFKISAVAVYSETDITIIKRFELKLSPVLPTNVIRTDWLVTSGDLALMLTNGERISDITSRITGISHRYSTLVHSCSFREHNGVAN</sequence>
<dbReference type="KEGG" id="dpx:DAPPUDRAFT_239269"/>
<dbReference type="AlphaFoldDB" id="E9G8T7"/>
<evidence type="ECO:0000313" key="2">
    <source>
        <dbReference type="Proteomes" id="UP000000305"/>
    </source>
</evidence>